<comment type="caution">
    <text evidence="1">The sequence shown here is derived from an EMBL/GenBank/DDBJ whole genome shotgun (WGS) entry which is preliminary data.</text>
</comment>
<dbReference type="EMBL" id="MU863679">
    <property type="protein sequence ID" value="KAK4097276.1"/>
    <property type="molecule type" value="Genomic_DNA"/>
</dbReference>
<evidence type="ECO:0000313" key="2">
    <source>
        <dbReference type="Proteomes" id="UP001305647"/>
    </source>
</evidence>
<evidence type="ECO:0000313" key="1">
    <source>
        <dbReference type="EMBL" id="KAK4097276.1"/>
    </source>
</evidence>
<organism evidence="1 2">
    <name type="scientific">Parathielavia hyrcaniae</name>
    <dbReference type="NCBI Taxonomy" id="113614"/>
    <lineage>
        <taxon>Eukaryota</taxon>
        <taxon>Fungi</taxon>
        <taxon>Dikarya</taxon>
        <taxon>Ascomycota</taxon>
        <taxon>Pezizomycotina</taxon>
        <taxon>Sordariomycetes</taxon>
        <taxon>Sordariomycetidae</taxon>
        <taxon>Sordariales</taxon>
        <taxon>Chaetomiaceae</taxon>
        <taxon>Parathielavia</taxon>
    </lineage>
</organism>
<protein>
    <submittedName>
        <fullName evidence="1">Uncharacterized protein</fullName>
    </submittedName>
</protein>
<keyword evidence="2" id="KW-1185">Reference proteome</keyword>
<proteinExistence type="predicted"/>
<dbReference type="AlphaFoldDB" id="A0AAN6PXN9"/>
<reference evidence="1" key="2">
    <citation type="submission" date="2023-05" db="EMBL/GenBank/DDBJ databases">
        <authorList>
            <consortium name="Lawrence Berkeley National Laboratory"/>
            <person name="Steindorff A."/>
            <person name="Hensen N."/>
            <person name="Bonometti L."/>
            <person name="Westerberg I."/>
            <person name="Brannstrom I.O."/>
            <person name="Guillou S."/>
            <person name="Cros-Aarteil S."/>
            <person name="Calhoun S."/>
            <person name="Haridas S."/>
            <person name="Kuo A."/>
            <person name="Mondo S."/>
            <person name="Pangilinan J."/>
            <person name="Riley R."/>
            <person name="Labutti K."/>
            <person name="Andreopoulos B."/>
            <person name="Lipzen A."/>
            <person name="Chen C."/>
            <person name="Yanf M."/>
            <person name="Daum C."/>
            <person name="Ng V."/>
            <person name="Clum A."/>
            <person name="Ohm R."/>
            <person name="Martin F."/>
            <person name="Silar P."/>
            <person name="Natvig D."/>
            <person name="Lalanne C."/>
            <person name="Gautier V."/>
            <person name="Ament-Velasquez S.L."/>
            <person name="Kruys A."/>
            <person name="Hutchinson M.I."/>
            <person name="Powell A.J."/>
            <person name="Barry K."/>
            <person name="Miller A.N."/>
            <person name="Grigoriev I.V."/>
            <person name="Debuchy R."/>
            <person name="Gladieux P."/>
            <person name="Thoren M.H."/>
            <person name="Johannesson H."/>
        </authorList>
    </citation>
    <scope>NUCLEOTIDE SEQUENCE</scope>
    <source>
        <strain evidence="1">CBS 757.83</strain>
    </source>
</reference>
<gene>
    <name evidence="1" type="ORF">N658DRAFT_434334</name>
</gene>
<dbReference type="Proteomes" id="UP001305647">
    <property type="component" value="Unassembled WGS sequence"/>
</dbReference>
<sequence>MASTYVDLILDRTHRDLLDLAVRNVLATERALETFAQIADGLPLCSVARDSRVSYEYCHEVARHTSLCPGATEAALGFLSDFDLGRTLTFDKALLRAYQWARPGPGPNFECRLIELVARAVHGLASLLYRRRHYIHDDVWAAKDPTYTVRAVTKPDPGSGRFRSPFYHPYYELEDQYPGGITDVVGYWTENRILGGIVLLDRSDSWDDERNPEPNVFFHSNYDNVTVRVWRALDEQQKALVDFLLSRSPAEACPLPLLASDKNRDRIDVEYATHSKVYRDFWERKLPPAYGRFQTPHCVMDRLDYPSP</sequence>
<reference evidence="1" key="1">
    <citation type="journal article" date="2023" name="Mol. Phylogenet. Evol.">
        <title>Genome-scale phylogeny and comparative genomics of the fungal order Sordariales.</title>
        <authorList>
            <person name="Hensen N."/>
            <person name="Bonometti L."/>
            <person name="Westerberg I."/>
            <person name="Brannstrom I.O."/>
            <person name="Guillou S."/>
            <person name="Cros-Aarteil S."/>
            <person name="Calhoun S."/>
            <person name="Haridas S."/>
            <person name="Kuo A."/>
            <person name="Mondo S."/>
            <person name="Pangilinan J."/>
            <person name="Riley R."/>
            <person name="LaButti K."/>
            <person name="Andreopoulos B."/>
            <person name="Lipzen A."/>
            <person name="Chen C."/>
            <person name="Yan M."/>
            <person name="Daum C."/>
            <person name="Ng V."/>
            <person name="Clum A."/>
            <person name="Steindorff A."/>
            <person name="Ohm R.A."/>
            <person name="Martin F."/>
            <person name="Silar P."/>
            <person name="Natvig D.O."/>
            <person name="Lalanne C."/>
            <person name="Gautier V."/>
            <person name="Ament-Velasquez S.L."/>
            <person name="Kruys A."/>
            <person name="Hutchinson M.I."/>
            <person name="Powell A.J."/>
            <person name="Barry K."/>
            <person name="Miller A.N."/>
            <person name="Grigoriev I.V."/>
            <person name="Debuchy R."/>
            <person name="Gladieux P."/>
            <person name="Hiltunen Thoren M."/>
            <person name="Johannesson H."/>
        </authorList>
    </citation>
    <scope>NUCLEOTIDE SEQUENCE</scope>
    <source>
        <strain evidence="1">CBS 757.83</strain>
    </source>
</reference>
<name>A0AAN6PXN9_9PEZI</name>
<accession>A0AAN6PXN9</accession>